<protein>
    <recommendedName>
        <fullName evidence="4">Beta-lactamase</fullName>
    </recommendedName>
</protein>
<name>A0A7S8J2M1_9BACT</name>
<evidence type="ECO:0000313" key="2">
    <source>
        <dbReference type="EMBL" id="QPD06389.1"/>
    </source>
</evidence>
<dbReference type="SUPFAM" id="SSF81901">
    <property type="entry name" value="HCP-like"/>
    <property type="match status" value="1"/>
</dbReference>
<dbReference type="Gene3D" id="1.25.40.10">
    <property type="entry name" value="Tetratricopeptide repeat domain"/>
    <property type="match status" value="1"/>
</dbReference>
<reference evidence="2 3" key="1">
    <citation type="journal article" date="2020" name="ISME J.">
        <title>Enrichment and physiological characterization of a novel comammox Nitrospira indicates ammonium inhibition of complete nitrification.</title>
        <authorList>
            <person name="Sakoula D."/>
            <person name="Koch H."/>
            <person name="Frank J."/>
            <person name="Jetten M.S.M."/>
            <person name="van Kessel M.A.H.J."/>
            <person name="Lucker S."/>
        </authorList>
    </citation>
    <scope>NUCLEOTIDE SEQUENCE [LARGE SCALE GENOMIC DNA]</scope>
    <source>
        <strain evidence="2">Comreactor17</strain>
    </source>
</reference>
<gene>
    <name evidence="2" type="ORF">Nkreftii_004163</name>
</gene>
<keyword evidence="1" id="KW-0732">Signal</keyword>
<dbReference type="InterPro" id="IPR050767">
    <property type="entry name" value="Sel1_AlgK"/>
</dbReference>
<dbReference type="Pfam" id="PF08238">
    <property type="entry name" value="Sel1"/>
    <property type="match status" value="2"/>
</dbReference>
<evidence type="ECO:0000256" key="1">
    <source>
        <dbReference type="SAM" id="SignalP"/>
    </source>
</evidence>
<dbReference type="InterPro" id="IPR011990">
    <property type="entry name" value="TPR-like_helical_dom_sf"/>
</dbReference>
<proteinExistence type="predicted"/>
<dbReference type="PANTHER" id="PTHR11102">
    <property type="entry name" value="SEL-1-LIKE PROTEIN"/>
    <property type="match status" value="1"/>
</dbReference>
<dbReference type="KEGG" id="nkf:Nkreftii_004163"/>
<dbReference type="PANTHER" id="PTHR11102:SF160">
    <property type="entry name" value="ERAD-ASSOCIATED E3 UBIQUITIN-PROTEIN LIGASE COMPONENT HRD3"/>
    <property type="match status" value="1"/>
</dbReference>
<accession>A0A7S8J2M1</accession>
<evidence type="ECO:0008006" key="4">
    <source>
        <dbReference type="Google" id="ProtNLM"/>
    </source>
</evidence>
<dbReference type="SMART" id="SM00671">
    <property type="entry name" value="SEL1"/>
    <property type="match status" value="2"/>
</dbReference>
<feature type="chain" id="PRO_5032707507" description="Beta-lactamase" evidence="1">
    <location>
        <begin position="21"/>
        <end position="166"/>
    </location>
</feature>
<dbReference type="AlphaFoldDB" id="A0A7S8J2M1"/>
<feature type="signal peptide" evidence="1">
    <location>
        <begin position="1"/>
        <end position="20"/>
    </location>
</feature>
<dbReference type="InterPro" id="IPR006597">
    <property type="entry name" value="Sel1-like"/>
</dbReference>
<dbReference type="EMBL" id="CP047423">
    <property type="protein sequence ID" value="QPD06389.1"/>
    <property type="molecule type" value="Genomic_DNA"/>
</dbReference>
<dbReference type="Proteomes" id="UP000593737">
    <property type="component" value="Chromosome"/>
</dbReference>
<organism evidence="2 3">
    <name type="scientific">Candidatus Nitrospira kreftii</name>
    <dbReference type="NCBI Taxonomy" id="2652173"/>
    <lineage>
        <taxon>Bacteria</taxon>
        <taxon>Pseudomonadati</taxon>
        <taxon>Nitrospirota</taxon>
        <taxon>Nitrospiria</taxon>
        <taxon>Nitrospirales</taxon>
        <taxon>Nitrospiraceae</taxon>
        <taxon>Nitrospira</taxon>
    </lineage>
</organism>
<evidence type="ECO:0000313" key="3">
    <source>
        <dbReference type="Proteomes" id="UP000593737"/>
    </source>
</evidence>
<sequence length="166" mass="18179">MRLFVLAVMFVMTSASAAMAISGEEPYEALQRGDFRVAGARFLPLAEKGDARAQYNLGLLYASGLGVTHDFQAAFKWHRSAAGQGHAGAQNALAQMFAKGHGVPQDNVRAHMWYSVAIESSTGGSKQELTKDRDNLASRMTLPQIQKAHEMAERCVESKFKKCDEK</sequence>